<dbReference type="EMBL" id="BONH01000021">
    <property type="protein sequence ID" value="GIF99479.1"/>
    <property type="molecule type" value="Genomic_DNA"/>
</dbReference>
<protein>
    <recommendedName>
        <fullName evidence="3">N-acetyltransferase domain-containing protein</fullName>
    </recommendedName>
</protein>
<dbReference type="CDD" id="cd04301">
    <property type="entry name" value="NAT_SF"/>
    <property type="match status" value="1"/>
</dbReference>
<accession>A0A8J3KF65</accession>
<reference evidence="4 5" key="1">
    <citation type="submission" date="2021-01" db="EMBL/GenBank/DDBJ databases">
        <title>Whole genome shotgun sequence of Catellatospora citrea NBRC 14495.</title>
        <authorList>
            <person name="Komaki H."/>
            <person name="Tamura T."/>
        </authorList>
    </citation>
    <scope>NUCLEOTIDE SEQUENCE [LARGE SCALE GENOMIC DNA]</scope>
    <source>
        <strain evidence="4 5">NBRC 14495</strain>
    </source>
</reference>
<keyword evidence="2" id="KW-0012">Acyltransferase</keyword>
<dbReference type="PANTHER" id="PTHR43877">
    <property type="entry name" value="AMINOALKYLPHOSPHONATE N-ACETYLTRANSFERASE-RELATED-RELATED"/>
    <property type="match status" value="1"/>
</dbReference>
<dbReference type="AlphaFoldDB" id="A0A8J3KF65"/>
<feature type="domain" description="N-acetyltransferase" evidence="3">
    <location>
        <begin position="22"/>
        <end position="183"/>
    </location>
</feature>
<dbReference type="Gene3D" id="3.40.630.30">
    <property type="match status" value="1"/>
</dbReference>
<name>A0A8J3KF65_9ACTN</name>
<dbReference type="PROSITE" id="PS51186">
    <property type="entry name" value="GNAT"/>
    <property type="match status" value="1"/>
</dbReference>
<evidence type="ECO:0000256" key="2">
    <source>
        <dbReference type="ARBA" id="ARBA00023315"/>
    </source>
</evidence>
<keyword evidence="5" id="KW-1185">Reference proteome</keyword>
<dbReference type="InterPro" id="IPR050832">
    <property type="entry name" value="Bact_Acetyltransf"/>
</dbReference>
<dbReference type="InterPro" id="IPR016181">
    <property type="entry name" value="Acyl_CoA_acyltransferase"/>
</dbReference>
<dbReference type="SUPFAM" id="SSF55729">
    <property type="entry name" value="Acyl-CoA N-acyltransferases (Nat)"/>
    <property type="match status" value="1"/>
</dbReference>
<proteinExistence type="predicted"/>
<evidence type="ECO:0000259" key="3">
    <source>
        <dbReference type="PROSITE" id="PS51186"/>
    </source>
</evidence>
<gene>
    <name evidence="4" type="ORF">Cci01nite_45730</name>
</gene>
<dbReference type="InterPro" id="IPR000182">
    <property type="entry name" value="GNAT_dom"/>
</dbReference>
<evidence type="ECO:0000313" key="5">
    <source>
        <dbReference type="Proteomes" id="UP000659904"/>
    </source>
</evidence>
<evidence type="ECO:0000256" key="1">
    <source>
        <dbReference type="ARBA" id="ARBA00022679"/>
    </source>
</evidence>
<dbReference type="Pfam" id="PF00583">
    <property type="entry name" value="Acetyltransf_1"/>
    <property type="match status" value="1"/>
</dbReference>
<evidence type="ECO:0000313" key="4">
    <source>
        <dbReference type="EMBL" id="GIF99479.1"/>
    </source>
</evidence>
<organism evidence="4 5">
    <name type="scientific">Catellatospora citrea</name>
    <dbReference type="NCBI Taxonomy" id="53366"/>
    <lineage>
        <taxon>Bacteria</taxon>
        <taxon>Bacillati</taxon>
        <taxon>Actinomycetota</taxon>
        <taxon>Actinomycetes</taxon>
        <taxon>Micromonosporales</taxon>
        <taxon>Micromonosporaceae</taxon>
        <taxon>Catellatospora</taxon>
    </lineage>
</organism>
<dbReference type="PANTHER" id="PTHR43877:SF2">
    <property type="entry name" value="AMINOALKYLPHOSPHONATE N-ACETYLTRANSFERASE-RELATED"/>
    <property type="match status" value="1"/>
</dbReference>
<comment type="caution">
    <text evidence="4">The sequence shown here is derived from an EMBL/GenBank/DDBJ whole genome shotgun (WGS) entry which is preliminary data.</text>
</comment>
<keyword evidence="1" id="KW-0808">Transferase</keyword>
<dbReference type="GO" id="GO:0016747">
    <property type="term" value="F:acyltransferase activity, transferring groups other than amino-acyl groups"/>
    <property type="evidence" value="ECO:0007669"/>
    <property type="project" value="InterPro"/>
</dbReference>
<sequence>MSRGTQKRWRARAVGGILLVMIEMRVLTSDDWPIWRELRLAALADAPAAFGSRLADWQGEGDRSERWRARLEIPGSYNLVAVLDGRPVGMASGVPTDDRGVVELISMWVDPAARGRGVGDSLLAAVERWAGQVGADVLKLAVADGNEAAAALYRRNGFGLTAELGDLMPDGVRREQLMAKSLGTSAER</sequence>
<dbReference type="Proteomes" id="UP000659904">
    <property type="component" value="Unassembled WGS sequence"/>
</dbReference>